<dbReference type="EMBL" id="LGIQ01000004">
    <property type="protein sequence ID" value="KNB74233.1"/>
    <property type="molecule type" value="Genomic_DNA"/>
</dbReference>
<feature type="transmembrane region" description="Helical" evidence="1">
    <location>
        <begin position="12"/>
        <end position="30"/>
    </location>
</feature>
<sequence length="68" mass="8183">MKTLLISVFTIVRIAIVLLGTFFLTGVLFFQFFYNEQNENELVYIHLAVAFLINFIWYRWKERKSKGM</sequence>
<gene>
    <name evidence="3" type="ORF">ADS79_03480</name>
    <name evidence="2" type="ORF">BRE01_67150</name>
</gene>
<evidence type="ECO:0000313" key="5">
    <source>
        <dbReference type="Proteomes" id="UP000319578"/>
    </source>
</evidence>
<reference evidence="3" key="2">
    <citation type="submission" date="2015-07" db="EMBL/GenBank/DDBJ databases">
        <title>MeaNS - Measles Nucleotide Surveillance Program.</title>
        <authorList>
            <person name="Tran T."/>
            <person name="Druce J."/>
        </authorList>
    </citation>
    <scope>NUCLEOTIDE SEQUENCE</scope>
    <source>
        <strain evidence="3">DSM 9887</strain>
    </source>
</reference>
<proteinExistence type="predicted"/>
<evidence type="ECO:0000313" key="3">
    <source>
        <dbReference type="EMBL" id="KNB74233.1"/>
    </source>
</evidence>
<reference evidence="2 5" key="3">
    <citation type="submission" date="2019-06" db="EMBL/GenBank/DDBJ databases">
        <title>Whole genome shotgun sequence of Brevibacillus reuszeri NBRC 15719.</title>
        <authorList>
            <person name="Hosoyama A."/>
            <person name="Uohara A."/>
            <person name="Ohji S."/>
            <person name="Ichikawa N."/>
        </authorList>
    </citation>
    <scope>NUCLEOTIDE SEQUENCE [LARGE SCALE GENOMIC DNA]</scope>
    <source>
        <strain evidence="2 5">NBRC 15719</strain>
    </source>
</reference>
<dbReference type="Proteomes" id="UP000319578">
    <property type="component" value="Unassembled WGS sequence"/>
</dbReference>
<keyword evidence="1" id="KW-1133">Transmembrane helix</keyword>
<protein>
    <submittedName>
        <fullName evidence="3">Uncharacterized protein</fullName>
    </submittedName>
</protein>
<organism evidence="3 4">
    <name type="scientific">Brevibacillus reuszeri</name>
    <dbReference type="NCBI Taxonomy" id="54915"/>
    <lineage>
        <taxon>Bacteria</taxon>
        <taxon>Bacillati</taxon>
        <taxon>Bacillota</taxon>
        <taxon>Bacilli</taxon>
        <taxon>Bacillales</taxon>
        <taxon>Paenibacillaceae</taxon>
        <taxon>Brevibacillus</taxon>
    </lineage>
</organism>
<evidence type="ECO:0000256" key="1">
    <source>
        <dbReference type="SAM" id="Phobius"/>
    </source>
</evidence>
<dbReference type="Proteomes" id="UP000036834">
    <property type="component" value="Unassembled WGS sequence"/>
</dbReference>
<dbReference type="AlphaFoldDB" id="A0A0K9YZS4"/>
<reference evidence="4" key="1">
    <citation type="submission" date="2015-07" db="EMBL/GenBank/DDBJ databases">
        <title>Genome sequencing project for genomic taxonomy and phylogenomics of Bacillus-like bacteria.</title>
        <authorList>
            <person name="Liu B."/>
            <person name="Wang J."/>
            <person name="Zhu Y."/>
            <person name="Liu G."/>
            <person name="Chen Q."/>
            <person name="Chen Z."/>
            <person name="Lan J."/>
            <person name="Che J."/>
            <person name="Ge C."/>
            <person name="Shi H."/>
            <person name="Pan Z."/>
            <person name="Liu X."/>
        </authorList>
    </citation>
    <scope>NUCLEOTIDE SEQUENCE [LARGE SCALE GENOMIC DNA]</scope>
    <source>
        <strain evidence="4">DSM 9887</strain>
    </source>
</reference>
<evidence type="ECO:0000313" key="4">
    <source>
        <dbReference type="Proteomes" id="UP000036834"/>
    </source>
</evidence>
<accession>A0A0K9YZS4</accession>
<feature type="transmembrane region" description="Helical" evidence="1">
    <location>
        <begin position="42"/>
        <end position="60"/>
    </location>
</feature>
<evidence type="ECO:0000313" key="2">
    <source>
        <dbReference type="EMBL" id="GED73013.1"/>
    </source>
</evidence>
<keyword evidence="1" id="KW-0812">Transmembrane</keyword>
<dbReference type="STRING" id="54915.ADS79_03480"/>
<dbReference type="PATRIC" id="fig|54915.3.peg.6067"/>
<keyword evidence="1" id="KW-0472">Membrane</keyword>
<name>A0A0K9YZS4_9BACL</name>
<comment type="caution">
    <text evidence="3">The sequence shown here is derived from an EMBL/GenBank/DDBJ whole genome shotgun (WGS) entry which is preliminary data.</text>
</comment>
<dbReference type="RefSeq" id="WP_049737046.1">
    <property type="nucleotide sequence ID" value="NZ_BJON01000039.1"/>
</dbReference>
<dbReference type="EMBL" id="BJON01000039">
    <property type="protein sequence ID" value="GED73013.1"/>
    <property type="molecule type" value="Genomic_DNA"/>
</dbReference>
<keyword evidence="5" id="KW-1185">Reference proteome</keyword>